<dbReference type="PANTHER" id="PTHR30345:SF0">
    <property type="entry name" value="DNA DAMAGE-REPAIR_TOLERATION PROTEIN DRT102"/>
    <property type="match status" value="1"/>
</dbReference>
<evidence type="ECO:0000256" key="1">
    <source>
        <dbReference type="ARBA" id="ARBA00008754"/>
    </source>
</evidence>
<evidence type="ECO:0000256" key="2">
    <source>
        <dbReference type="ARBA" id="ARBA00023235"/>
    </source>
</evidence>
<dbReference type="STRING" id="216.LS73_01490"/>
<name>A0A099TYZ1_9HELI</name>
<feature type="active site" description="Proton donor" evidence="3">
    <location>
        <position position="97"/>
    </location>
</feature>
<dbReference type="EMBL" id="JRPD02000004">
    <property type="protein sequence ID" value="TLE00929.1"/>
    <property type="molecule type" value="Genomic_DNA"/>
</dbReference>
<organism evidence="5 8">
    <name type="scientific">Helicobacter muridarum</name>
    <dbReference type="NCBI Taxonomy" id="216"/>
    <lineage>
        <taxon>Bacteria</taxon>
        <taxon>Pseudomonadati</taxon>
        <taxon>Campylobacterota</taxon>
        <taxon>Epsilonproteobacteria</taxon>
        <taxon>Campylobacterales</taxon>
        <taxon>Helicobacteraceae</taxon>
        <taxon>Helicobacter</taxon>
    </lineage>
</organism>
<dbReference type="PANTHER" id="PTHR30345">
    <property type="entry name" value="RIBOSE-5-PHOSPHATE ISOMERASE B"/>
    <property type="match status" value="1"/>
</dbReference>
<dbReference type="InterPro" id="IPR003500">
    <property type="entry name" value="RpiB_LacA_LacB"/>
</dbReference>
<dbReference type="NCBIfam" id="TIGR01120">
    <property type="entry name" value="rpiB"/>
    <property type="match status" value="1"/>
</dbReference>
<accession>A0A099TYZ1</accession>
<dbReference type="PIRSF" id="PIRSF005384">
    <property type="entry name" value="RpiB_LacA_B"/>
    <property type="match status" value="1"/>
</dbReference>
<evidence type="ECO:0000313" key="7">
    <source>
        <dbReference type="Proteomes" id="UP000029922"/>
    </source>
</evidence>
<keyword evidence="2 5" id="KW-0413">Isomerase</keyword>
<dbReference type="Proteomes" id="UP000255139">
    <property type="component" value="Unassembled WGS sequence"/>
</dbReference>
<proteinExistence type="inferred from homology"/>
<dbReference type="GO" id="GO:0009052">
    <property type="term" value="P:pentose-phosphate shunt, non-oxidative branch"/>
    <property type="evidence" value="ECO:0007669"/>
    <property type="project" value="TreeGrafter"/>
</dbReference>
<reference evidence="6 7" key="1">
    <citation type="journal article" date="2014" name="Genome Announc.">
        <title>Draft genome sequences of eight enterohepatic helicobacter species isolated from both laboratory and wild rodents.</title>
        <authorList>
            <person name="Sheh A."/>
            <person name="Shen Z."/>
            <person name="Fox J.G."/>
        </authorList>
    </citation>
    <scope>NUCLEOTIDE SEQUENCE [LARGE SCALE GENOMIC DNA]</scope>
    <source>
        <strain evidence="6 7">ST1</strain>
    </source>
</reference>
<evidence type="ECO:0000313" key="5">
    <source>
        <dbReference type="EMBL" id="STQ86708.1"/>
    </source>
</evidence>
<evidence type="ECO:0000256" key="3">
    <source>
        <dbReference type="PIRSR" id="PIRSR005384-1"/>
    </source>
</evidence>
<dbReference type="OrthoDB" id="1778624at2"/>
<dbReference type="EMBL" id="UGJE01000002">
    <property type="protein sequence ID" value="STQ86708.1"/>
    <property type="molecule type" value="Genomic_DNA"/>
</dbReference>
<evidence type="ECO:0000313" key="8">
    <source>
        <dbReference type="Proteomes" id="UP000255139"/>
    </source>
</evidence>
<feature type="active site" description="Proton acceptor" evidence="3">
    <location>
        <position position="64"/>
    </location>
</feature>
<dbReference type="InterPro" id="IPR004785">
    <property type="entry name" value="RpiB"/>
</dbReference>
<dbReference type="Proteomes" id="UP000029922">
    <property type="component" value="Unassembled WGS sequence"/>
</dbReference>
<feature type="binding site" evidence="4">
    <location>
        <begin position="65"/>
        <end position="69"/>
    </location>
    <ligand>
        <name>D-ribulose 5-phosphate</name>
        <dbReference type="ChEBI" id="CHEBI:58121"/>
    </ligand>
</feature>
<feature type="binding site" evidence="4">
    <location>
        <position position="131"/>
    </location>
    <ligand>
        <name>D-ribulose 5-phosphate</name>
        <dbReference type="ChEBI" id="CHEBI:58121"/>
    </ligand>
</feature>
<reference evidence="5 8" key="2">
    <citation type="submission" date="2018-06" db="EMBL/GenBank/DDBJ databases">
        <authorList>
            <consortium name="Pathogen Informatics"/>
            <person name="Doyle S."/>
        </authorList>
    </citation>
    <scope>NUCLEOTIDE SEQUENCE [LARGE SCALE GENOMIC DNA]</scope>
    <source>
        <strain evidence="5 8">NCTC12714</strain>
    </source>
</reference>
<sequence length="143" mass="15748">MLFFANDHAGVKLKNVLLQYCLDNHIEHSDLGVSSDSKVDYPDVADLLCKEISLEKESKGILICGSGIGMSIAANRYGHIRAALCLNPYMSILSRKHNDANVLCLGERLIGNEIAIAIVESFLYTDFEGDRHIQRVAKLSGNI</sequence>
<dbReference type="NCBIfam" id="TIGR00689">
    <property type="entry name" value="rpiB_lacA_lacB"/>
    <property type="match status" value="1"/>
</dbReference>
<comment type="similarity">
    <text evidence="1">Belongs to the LacAB/RpiB family.</text>
</comment>
<keyword evidence="8" id="KW-1185">Reference proteome</keyword>
<dbReference type="Pfam" id="PF02502">
    <property type="entry name" value="LacAB_rpiB"/>
    <property type="match status" value="1"/>
</dbReference>
<dbReference type="InterPro" id="IPR036569">
    <property type="entry name" value="RpiB_LacA_LacB_sf"/>
</dbReference>
<protein>
    <submittedName>
        <fullName evidence="5 6">Ribose-5-phosphate isomerase B</fullName>
        <ecNumber evidence="5 6">5.3.1.6</ecNumber>
    </submittedName>
</protein>
<dbReference type="SUPFAM" id="SSF89623">
    <property type="entry name" value="Ribose/Galactose isomerase RpiB/AlsB"/>
    <property type="match status" value="1"/>
</dbReference>
<dbReference type="RefSeq" id="WP_034556899.1">
    <property type="nucleotide sequence ID" value="NZ_FZML01000019.1"/>
</dbReference>
<feature type="binding site" evidence="4">
    <location>
        <begin position="7"/>
        <end position="8"/>
    </location>
    <ligand>
        <name>D-ribulose 5-phosphate</name>
        <dbReference type="ChEBI" id="CHEBI:58121"/>
    </ligand>
</feature>
<dbReference type="NCBIfam" id="NF004051">
    <property type="entry name" value="PRK05571.1"/>
    <property type="match status" value="1"/>
</dbReference>
<dbReference type="GO" id="GO:0019316">
    <property type="term" value="P:D-allose catabolic process"/>
    <property type="evidence" value="ECO:0007669"/>
    <property type="project" value="TreeGrafter"/>
</dbReference>
<dbReference type="EC" id="5.3.1.6" evidence="5 6"/>
<dbReference type="GO" id="GO:0004751">
    <property type="term" value="F:ribose-5-phosphate isomerase activity"/>
    <property type="evidence" value="ECO:0007669"/>
    <property type="project" value="UniProtKB-EC"/>
</dbReference>
<evidence type="ECO:0000256" key="4">
    <source>
        <dbReference type="PIRSR" id="PIRSR005384-2"/>
    </source>
</evidence>
<feature type="binding site" evidence="4">
    <location>
        <position position="98"/>
    </location>
    <ligand>
        <name>D-ribulose 5-phosphate</name>
        <dbReference type="ChEBI" id="CHEBI:58121"/>
    </ligand>
</feature>
<feature type="binding site" evidence="4">
    <location>
        <position position="135"/>
    </location>
    <ligand>
        <name>D-ribulose 5-phosphate</name>
        <dbReference type="ChEBI" id="CHEBI:58121"/>
    </ligand>
</feature>
<feature type="binding site" evidence="4">
    <location>
        <position position="108"/>
    </location>
    <ligand>
        <name>D-ribulose 5-phosphate</name>
        <dbReference type="ChEBI" id="CHEBI:58121"/>
    </ligand>
</feature>
<evidence type="ECO:0000313" key="6">
    <source>
        <dbReference type="EMBL" id="TLE00929.1"/>
    </source>
</evidence>
<gene>
    <name evidence="5" type="primary">rpiB</name>
    <name evidence="6" type="ORF">LS73_003255</name>
    <name evidence="5" type="ORF">NCTC12714_01519</name>
</gene>
<dbReference type="AlphaFoldDB" id="A0A099TYZ1"/>
<dbReference type="Gene3D" id="3.40.1400.10">
    <property type="entry name" value="Sugar-phosphate isomerase, RpiB/LacA/LacB"/>
    <property type="match status" value="1"/>
</dbReference>